<keyword evidence="2" id="KW-1185">Reference proteome</keyword>
<accession>A0A8C4UF84</accession>
<reference evidence="1" key="2">
    <citation type="submission" date="2025-09" db="UniProtKB">
        <authorList>
            <consortium name="Ensembl"/>
        </authorList>
    </citation>
    <scope>IDENTIFICATION</scope>
</reference>
<evidence type="ECO:0000313" key="2">
    <source>
        <dbReference type="Proteomes" id="UP000694562"/>
    </source>
</evidence>
<dbReference type="Ensembl" id="ENSFTIT00000012239.1">
    <property type="protein sequence ID" value="ENSFTIP00000011730.1"/>
    <property type="gene ID" value="ENSFTIG00000007848.1"/>
</dbReference>
<organism evidence="1 2">
    <name type="scientific">Falco tinnunculus</name>
    <name type="common">Common kestrel</name>
    <dbReference type="NCBI Taxonomy" id="100819"/>
    <lineage>
        <taxon>Eukaryota</taxon>
        <taxon>Metazoa</taxon>
        <taxon>Chordata</taxon>
        <taxon>Craniata</taxon>
        <taxon>Vertebrata</taxon>
        <taxon>Euteleostomi</taxon>
        <taxon>Archelosauria</taxon>
        <taxon>Archosauria</taxon>
        <taxon>Dinosauria</taxon>
        <taxon>Saurischia</taxon>
        <taxon>Theropoda</taxon>
        <taxon>Coelurosauria</taxon>
        <taxon>Aves</taxon>
        <taxon>Neognathae</taxon>
        <taxon>Neoaves</taxon>
        <taxon>Telluraves</taxon>
        <taxon>Australaves</taxon>
        <taxon>Falconiformes</taxon>
        <taxon>Falconidae</taxon>
        <taxon>Falco</taxon>
    </lineage>
</organism>
<protein>
    <submittedName>
        <fullName evidence="1">Uncharacterized protein</fullName>
    </submittedName>
</protein>
<evidence type="ECO:0000313" key="1">
    <source>
        <dbReference type="Ensembl" id="ENSFTIP00000011730.1"/>
    </source>
</evidence>
<dbReference type="AlphaFoldDB" id="A0A8C4UF84"/>
<name>A0A8C4UF84_FALTI</name>
<reference evidence="1" key="1">
    <citation type="submission" date="2025-08" db="UniProtKB">
        <authorList>
            <consortium name="Ensembl"/>
        </authorList>
    </citation>
    <scope>IDENTIFICATION</scope>
</reference>
<proteinExistence type="predicted"/>
<dbReference type="Proteomes" id="UP000694562">
    <property type="component" value="Unplaced"/>
</dbReference>
<sequence length="79" mass="8978">SRNRVKDGDGSAQTPEKCKEHLLRVLHDNSQGTVTTAIRYLVTREDKEPILGLTYKQILTKVKHSMQKTILTVVYVQKA</sequence>